<evidence type="ECO:0000259" key="3">
    <source>
        <dbReference type="SMART" id="SM00460"/>
    </source>
</evidence>
<dbReference type="SUPFAM" id="SSF54001">
    <property type="entry name" value="Cysteine proteinases"/>
    <property type="match status" value="1"/>
</dbReference>
<feature type="domain" description="Transglutaminase-like" evidence="3">
    <location>
        <begin position="390"/>
        <end position="461"/>
    </location>
</feature>
<keyword evidence="2" id="KW-0812">Transmembrane</keyword>
<dbReference type="Pfam" id="PF11992">
    <property type="entry name" value="TgpA_N"/>
    <property type="match status" value="1"/>
</dbReference>
<feature type="transmembrane region" description="Helical" evidence="2">
    <location>
        <begin position="48"/>
        <end position="68"/>
    </location>
</feature>
<reference evidence="5" key="2">
    <citation type="submission" date="2013-07" db="EMBL/GenBank/DDBJ databases">
        <authorList>
            <person name="Morais-Silva F.O."/>
            <person name="Rezende A.M."/>
            <person name="Pimentel C."/>
            <person name="Resende D.M."/>
            <person name="Santos C.I."/>
            <person name="Clemente C."/>
            <person name="de Oliveira L.M."/>
            <person name="da Silva S.M."/>
            <person name="Costa D.A."/>
            <person name="Varela-Raposo A."/>
            <person name="Horacio E.C.A."/>
            <person name="Matos M."/>
            <person name="Flores O."/>
            <person name="Ruiz J.C."/>
            <person name="Rodrigues-Pousada C."/>
        </authorList>
    </citation>
    <scope>NUCLEOTIDE SEQUENCE [LARGE SCALE GENOMIC DNA]</scope>
    <source>
        <strain evidence="5">ATCC 19364 / DSM 1382 / NCIMB 9332 / VKM B-1759</strain>
    </source>
</reference>
<feature type="transmembrane region" description="Helical" evidence="2">
    <location>
        <begin position="538"/>
        <end position="559"/>
    </location>
</feature>
<name>T2G939_MEGG1</name>
<feature type="transmembrane region" description="Helical" evidence="2">
    <location>
        <begin position="154"/>
        <end position="172"/>
    </location>
</feature>
<keyword evidence="2" id="KW-0472">Membrane</keyword>
<dbReference type="EMBL" id="CP006585">
    <property type="protein sequence ID" value="AGW12631.1"/>
    <property type="molecule type" value="Genomic_DNA"/>
</dbReference>
<dbReference type="InterPro" id="IPR038765">
    <property type="entry name" value="Papain-like_cys_pep_sf"/>
</dbReference>
<gene>
    <name evidence="4" type="ORF">DGI_0729</name>
</gene>
<sequence>MEALVAFLALGLAPHALRLPAWIVGLVLLSWTYAILGPRSGWPRLPRWLLQAVTLLAVGIALLFPAGAAGENRTLAGGVAVLAVVMGLKPLESVSRRDYIAATMLGLFLVLSNLLYTESLGMAGYLLAASLGACMQFIHLVRPQERLRHVLRQAAGLLLQGAPFMLVLFFLFPRMPSGIFGLPANAVPTGFDDNMTPGAISHLVTDETLVFRAEFDTGQLPPAAQRYWRGLTLWHFDGRSWVRGREVEHIRTRLAGSQPVSYSIILEPMHTRWLFALDKPARAPEMHPLFGVMHQDRTLRARKPVTQRRQYRVESFLQSRDPVTQEDRKAGLQLPPRGNPRARALGVQLAREHPNPAARVQAMLQHFRDDAFHYTLSPPTLGPDPVDDFLFSQKRGFCEHYASAMAFTMRAAGVPARVTLGYLGGLVNPVGGHVEVRQAEAHAWTEVALPELGWVRVDPTAAVAPERVHAGLEAALGAEDLQRYFHHNTSIFGNWPLLRHSLATISYKWYSLVLSYGSARQGQLLRQLGLDLKSLRGWLGLAALLAVLLGAAVLLVLFWQRRLQQTVAAREDAAATQYRTFCRRLAAAGLPRPPTMGPQAYGRHIAAARPDLMAEAQAILACYTALRYERLSDVQREPLLQELAALVRRFRPRPARAPRHAAAGGPETGADPAD</sequence>
<feature type="region of interest" description="Disordered" evidence="1">
    <location>
        <begin position="320"/>
        <end position="340"/>
    </location>
</feature>
<dbReference type="HOGENOM" id="CLU_012397_0_0_7"/>
<reference evidence="4 5" key="1">
    <citation type="journal article" date="2013" name="J. Bacteriol.">
        <title>Roles of HynAB and Ech, the only two hydrogenases found in the model sulfate reducer Desulfovibrio gigas.</title>
        <authorList>
            <person name="Morais-Silva F.O."/>
            <person name="Santos C.I."/>
            <person name="Rodrigues R."/>
            <person name="Pereira I.A."/>
            <person name="Rodrigues-Pousada C."/>
        </authorList>
    </citation>
    <scope>NUCLEOTIDE SEQUENCE [LARGE SCALE GENOMIC DNA]</scope>
    <source>
        <strain evidence="5">ATCC 19364 / DSM 1382 / NCIMB 9332 / VKM B-1759</strain>
    </source>
</reference>
<dbReference type="PANTHER" id="PTHR42736">
    <property type="entry name" value="PROTEIN-GLUTAMINE GAMMA-GLUTAMYLTRANSFERASE"/>
    <property type="match status" value="1"/>
</dbReference>
<dbReference type="PANTHER" id="PTHR42736:SF1">
    <property type="entry name" value="PROTEIN-GLUTAMINE GAMMA-GLUTAMYLTRANSFERASE"/>
    <property type="match status" value="1"/>
</dbReference>
<dbReference type="InterPro" id="IPR025403">
    <property type="entry name" value="TgpA-like_C"/>
</dbReference>
<protein>
    <recommendedName>
        <fullName evidence="3">Transglutaminase-like domain-containing protein</fullName>
    </recommendedName>
</protein>
<dbReference type="Pfam" id="PF01841">
    <property type="entry name" value="Transglut_core"/>
    <property type="match status" value="1"/>
</dbReference>
<evidence type="ECO:0000256" key="1">
    <source>
        <dbReference type="SAM" id="MobiDB-lite"/>
    </source>
</evidence>
<dbReference type="Gene3D" id="3.10.620.30">
    <property type="match status" value="1"/>
</dbReference>
<dbReference type="SMART" id="SM00460">
    <property type="entry name" value="TGc"/>
    <property type="match status" value="1"/>
</dbReference>
<dbReference type="InterPro" id="IPR021878">
    <property type="entry name" value="TgpA_N"/>
</dbReference>
<evidence type="ECO:0000313" key="5">
    <source>
        <dbReference type="Proteomes" id="UP000016587"/>
    </source>
</evidence>
<dbReference type="PATRIC" id="fig|1121448.10.peg.736"/>
<dbReference type="AlphaFoldDB" id="T2G939"/>
<feature type="transmembrane region" description="Helical" evidence="2">
    <location>
        <begin position="122"/>
        <end position="142"/>
    </location>
</feature>
<dbReference type="InterPro" id="IPR052901">
    <property type="entry name" value="Bact_TGase-like"/>
</dbReference>
<evidence type="ECO:0000313" key="4">
    <source>
        <dbReference type="EMBL" id="AGW12631.1"/>
    </source>
</evidence>
<dbReference type="InterPro" id="IPR002931">
    <property type="entry name" value="Transglutaminase-like"/>
</dbReference>
<dbReference type="KEGG" id="dgg:DGI_0729"/>
<organism evidence="4 5">
    <name type="scientific">Megalodesulfovibrio gigas (strain ATCC 19364 / DSM 1382 / NCIMB 9332 / VKM B-1759)</name>
    <name type="common">Desulfovibrio gigas</name>
    <dbReference type="NCBI Taxonomy" id="1121448"/>
    <lineage>
        <taxon>Bacteria</taxon>
        <taxon>Pseudomonadati</taxon>
        <taxon>Thermodesulfobacteriota</taxon>
        <taxon>Desulfovibrionia</taxon>
        <taxon>Desulfovibrionales</taxon>
        <taxon>Desulfovibrionaceae</taxon>
        <taxon>Megalodesulfovibrio</taxon>
    </lineage>
</organism>
<proteinExistence type="predicted"/>
<evidence type="ECO:0000256" key="2">
    <source>
        <dbReference type="SAM" id="Phobius"/>
    </source>
</evidence>
<keyword evidence="2" id="KW-1133">Transmembrane helix</keyword>
<dbReference type="Pfam" id="PF13559">
    <property type="entry name" value="DUF4129"/>
    <property type="match status" value="1"/>
</dbReference>
<dbReference type="eggNOG" id="COG1305">
    <property type="taxonomic scope" value="Bacteria"/>
</dbReference>
<feature type="transmembrane region" description="Helical" evidence="2">
    <location>
        <begin position="19"/>
        <end position="36"/>
    </location>
</feature>
<accession>T2G939</accession>
<keyword evidence="5" id="KW-1185">Reference proteome</keyword>
<dbReference type="STRING" id="1121448.DGI_0729"/>
<feature type="region of interest" description="Disordered" evidence="1">
    <location>
        <begin position="654"/>
        <end position="674"/>
    </location>
</feature>
<dbReference type="Proteomes" id="UP000016587">
    <property type="component" value="Chromosome"/>
</dbReference>